<accession>A0A1Y5PKR9</accession>
<proteinExistence type="predicted"/>
<reference evidence="1" key="1">
    <citation type="submission" date="2016-03" db="EMBL/GenBank/DDBJ databases">
        <authorList>
            <person name="Ploux O."/>
        </authorList>
    </citation>
    <scope>NUCLEOTIDE SEQUENCE</scope>
    <source>
        <strain evidence="1">UC10</strain>
    </source>
</reference>
<organism evidence="1">
    <name type="scientific">uncultured Mycobacterium sp</name>
    <dbReference type="NCBI Taxonomy" id="171292"/>
    <lineage>
        <taxon>Bacteria</taxon>
        <taxon>Bacillati</taxon>
        <taxon>Actinomycetota</taxon>
        <taxon>Actinomycetes</taxon>
        <taxon>Mycobacteriales</taxon>
        <taxon>Mycobacteriaceae</taxon>
        <taxon>Mycobacterium</taxon>
        <taxon>environmental samples</taxon>
    </lineage>
</organism>
<dbReference type="Pfam" id="PF25310">
    <property type="entry name" value="VG15"/>
    <property type="match status" value="1"/>
</dbReference>
<name>A0A1Y5PKR9_9MYCO</name>
<evidence type="ECO:0000313" key="1">
    <source>
        <dbReference type="EMBL" id="SBS79292.1"/>
    </source>
</evidence>
<dbReference type="EMBL" id="FLQS01000069">
    <property type="protein sequence ID" value="SBS79292.1"/>
    <property type="molecule type" value="Genomic_DNA"/>
</dbReference>
<dbReference type="InterPro" id="IPR057369">
    <property type="entry name" value="VG15"/>
</dbReference>
<dbReference type="AlphaFoldDB" id="A0A1Y5PKR9"/>
<sequence length="237" mass="25602">MTALDDAVEELQVVVQHLQDIAATDVDNLWRILSAQLTGWDPADRQALIAALVEHLPGVVAGHAAAVADYTTVWYDQLAPDEPFTAAVPPGDLVPAERIRQSISWAVNTATSTQTALAQLQGTVQRGVLDAQRATVAHNAAAEGIRYRRHTNYAGACNWCLVMASRGAVYKTAAAAVKGHDNCKCIAVPERKGTSYTMPALVRDAEKRYVAARKELETEGVSSTLDDIIRRMDARLA</sequence>
<protein>
    <submittedName>
        <fullName evidence="1">Putative Gp5</fullName>
    </submittedName>
</protein>
<gene>
    <name evidence="1" type="ORF">MHPYR_710019</name>
</gene>